<gene>
    <name evidence="2" type="ORF">DRZ78_01405</name>
</gene>
<dbReference type="EMBL" id="QMPY01000036">
    <property type="protein sequence ID" value="RLE08246.1"/>
    <property type="molecule type" value="Genomic_DNA"/>
</dbReference>
<protein>
    <recommendedName>
        <fullName evidence="4">Asp23/Gls24 family envelope stress response protein</fullName>
    </recommendedName>
</protein>
<dbReference type="Proteomes" id="UP000277457">
    <property type="component" value="Unassembled WGS sequence"/>
</dbReference>
<reference evidence="2 3" key="1">
    <citation type="submission" date="2018-06" db="EMBL/GenBank/DDBJ databases">
        <title>Extensive metabolic versatility and redundancy in microbially diverse, dynamic hydrothermal sediments.</title>
        <authorList>
            <person name="Dombrowski N."/>
            <person name="Teske A."/>
            <person name="Baker B.J."/>
        </authorList>
    </citation>
    <scope>NUCLEOTIDE SEQUENCE [LARGE SCALE GENOMIC DNA]</scope>
    <source>
        <strain evidence="2">B7_G13</strain>
    </source>
</reference>
<dbReference type="AlphaFoldDB" id="A0A662D2C5"/>
<evidence type="ECO:0000256" key="1">
    <source>
        <dbReference type="ARBA" id="ARBA00005721"/>
    </source>
</evidence>
<dbReference type="InterPro" id="IPR005531">
    <property type="entry name" value="Asp23"/>
</dbReference>
<comment type="similarity">
    <text evidence="1">Belongs to the asp23 family.</text>
</comment>
<comment type="caution">
    <text evidence="2">The sequence shown here is derived from an EMBL/GenBank/DDBJ whole genome shotgun (WGS) entry which is preliminary data.</text>
</comment>
<evidence type="ECO:0000313" key="3">
    <source>
        <dbReference type="Proteomes" id="UP000277457"/>
    </source>
</evidence>
<organism evidence="2 3">
    <name type="scientific">Aerophobetes bacterium</name>
    <dbReference type="NCBI Taxonomy" id="2030807"/>
    <lineage>
        <taxon>Bacteria</taxon>
        <taxon>Candidatus Aerophobota</taxon>
    </lineage>
</organism>
<proteinExistence type="inferred from homology"/>
<dbReference type="Pfam" id="PF03780">
    <property type="entry name" value="Asp23"/>
    <property type="match status" value="1"/>
</dbReference>
<name>A0A662D2C5_UNCAE</name>
<evidence type="ECO:0000313" key="2">
    <source>
        <dbReference type="EMBL" id="RLE08246.1"/>
    </source>
</evidence>
<evidence type="ECO:0008006" key="4">
    <source>
        <dbReference type="Google" id="ProtNLM"/>
    </source>
</evidence>
<accession>A0A662D2C5</accession>
<sequence length="101" mass="11490">MEKKRGYKVDRKVITDFIKKSLREIEGIHSVKKGLWGDKVKFKETAEGMRISIGLTVKEGKSIPQVVEEAQRKLKEEIEKTFGTSVLKIDIQIKGIESSQS</sequence>